<keyword evidence="1" id="KW-0812">Transmembrane</keyword>
<gene>
    <name evidence="2" type="ORF">EVA_05363</name>
</gene>
<organism evidence="2">
    <name type="scientific">gut metagenome</name>
    <dbReference type="NCBI Taxonomy" id="749906"/>
    <lineage>
        <taxon>unclassified sequences</taxon>
        <taxon>metagenomes</taxon>
        <taxon>organismal metagenomes</taxon>
    </lineage>
</organism>
<feature type="transmembrane region" description="Helical" evidence="1">
    <location>
        <begin position="43"/>
        <end position="62"/>
    </location>
</feature>
<keyword evidence="1" id="KW-0472">Membrane</keyword>
<comment type="caution">
    <text evidence="2">The sequence shown here is derived from an EMBL/GenBank/DDBJ whole genome shotgun (WGS) entry which is preliminary data.</text>
</comment>
<evidence type="ECO:0000313" key="2">
    <source>
        <dbReference type="EMBL" id="EJX06529.1"/>
    </source>
</evidence>
<reference evidence="2" key="1">
    <citation type="journal article" date="2012" name="PLoS ONE">
        <title>Gene sets for utilization of primary and secondary nutrition supplies in the distal gut of endangered iberian lynx.</title>
        <authorList>
            <person name="Alcaide M."/>
            <person name="Messina E."/>
            <person name="Richter M."/>
            <person name="Bargiela R."/>
            <person name="Peplies J."/>
            <person name="Huws S.A."/>
            <person name="Newbold C.J."/>
            <person name="Golyshin P.N."/>
            <person name="Simon M.A."/>
            <person name="Lopez G."/>
            <person name="Yakimov M.M."/>
            <person name="Ferrer M."/>
        </authorList>
    </citation>
    <scope>NUCLEOTIDE SEQUENCE</scope>
</reference>
<keyword evidence="1" id="KW-1133">Transmembrane helix</keyword>
<proteinExistence type="predicted"/>
<dbReference type="EMBL" id="AMCI01001130">
    <property type="protein sequence ID" value="EJX06529.1"/>
    <property type="molecule type" value="Genomic_DNA"/>
</dbReference>
<sequence>MIFIIFLYSVANVLISLFLFQSFSLADNIYITTINIFCQQLFYFFYKIFFLFFLILFFLIYYKN</sequence>
<name>J9GHL2_9ZZZZ</name>
<feature type="transmembrane region" description="Helical" evidence="1">
    <location>
        <begin position="5"/>
        <end position="23"/>
    </location>
</feature>
<evidence type="ECO:0000256" key="1">
    <source>
        <dbReference type="SAM" id="Phobius"/>
    </source>
</evidence>
<accession>J9GHL2</accession>
<protein>
    <submittedName>
        <fullName evidence="2">Membrane protein</fullName>
    </submittedName>
</protein>
<dbReference type="AlphaFoldDB" id="J9GHL2"/>